<gene>
    <name evidence="2" type="ORF">NBR_LOCUS22558</name>
</gene>
<dbReference type="AlphaFoldDB" id="A0A0N4YZ85"/>
<evidence type="ECO:0000313" key="3">
    <source>
        <dbReference type="Proteomes" id="UP000271162"/>
    </source>
</evidence>
<feature type="compositionally biased region" description="Low complexity" evidence="1">
    <location>
        <begin position="159"/>
        <end position="172"/>
    </location>
</feature>
<feature type="region of interest" description="Disordered" evidence="1">
    <location>
        <begin position="293"/>
        <end position="324"/>
    </location>
</feature>
<name>A0A0N4YZ85_NIPBR</name>
<dbReference type="EMBL" id="UYSL01028348">
    <property type="protein sequence ID" value="VDL87477.1"/>
    <property type="molecule type" value="Genomic_DNA"/>
</dbReference>
<keyword evidence="3" id="KW-1185">Reference proteome</keyword>
<accession>A0A0N4YZ85</accession>
<reference evidence="2 3" key="2">
    <citation type="submission" date="2018-11" db="EMBL/GenBank/DDBJ databases">
        <authorList>
            <consortium name="Pathogen Informatics"/>
        </authorList>
    </citation>
    <scope>NUCLEOTIDE SEQUENCE [LARGE SCALE GENOMIC DNA]</scope>
</reference>
<evidence type="ECO:0000256" key="1">
    <source>
        <dbReference type="SAM" id="MobiDB-lite"/>
    </source>
</evidence>
<reference evidence="4" key="1">
    <citation type="submission" date="2017-02" db="UniProtKB">
        <authorList>
            <consortium name="WormBaseParasite"/>
        </authorList>
    </citation>
    <scope>IDENTIFICATION</scope>
</reference>
<sequence length="324" mass="35707">MHATCFHLKKQSLVGNPRVITLCVALETVDNWLNPPSPVEVVLLQPTAAVDSDSAEVDVTETIVLPKKTDKLDFTRRWLHDDLSSLAHQLPAPIIFMPEPCSYYNDADEHSLGSCSAEVAAINSSEKKEKPKKSNGSTLIFLAHAKEPSGGDELFGKASTNPSSTVSTPTNVRRARNDQREPYQAQGNVPSEDVALRPSPSAFQSVSNFPSRGGNMRGSLRSLPDAGLVIRGRYHQQQPSPMKDPSLAIDQLCAELELNTDQPLTAAEKRRSFPTSYAYETPVTVSNTIYEQPKRRTAENRVQPYQQPKPLYHAAVSTHQTVHQ</sequence>
<proteinExistence type="predicted"/>
<evidence type="ECO:0000313" key="2">
    <source>
        <dbReference type="EMBL" id="VDL87477.1"/>
    </source>
</evidence>
<evidence type="ECO:0000313" key="4">
    <source>
        <dbReference type="WBParaSite" id="NBR_0002255701-mRNA-1"/>
    </source>
</evidence>
<feature type="region of interest" description="Disordered" evidence="1">
    <location>
        <begin position="151"/>
        <end position="220"/>
    </location>
</feature>
<organism evidence="4">
    <name type="scientific">Nippostrongylus brasiliensis</name>
    <name type="common">Rat hookworm</name>
    <dbReference type="NCBI Taxonomy" id="27835"/>
    <lineage>
        <taxon>Eukaryota</taxon>
        <taxon>Metazoa</taxon>
        <taxon>Ecdysozoa</taxon>
        <taxon>Nematoda</taxon>
        <taxon>Chromadorea</taxon>
        <taxon>Rhabditida</taxon>
        <taxon>Rhabditina</taxon>
        <taxon>Rhabditomorpha</taxon>
        <taxon>Strongyloidea</taxon>
        <taxon>Heligmosomidae</taxon>
        <taxon>Nippostrongylus</taxon>
    </lineage>
</organism>
<feature type="compositionally biased region" description="Polar residues" evidence="1">
    <location>
        <begin position="201"/>
        <end position="210"/>
    </location>
</feature>
<dbReference type="Proteomes" id="UP000271162">
    <property type="component" value="Unassembled WGS sequence"/>
</dbReference>
<protein>
    <submittedName>
        <fullName evidence="2 4">Uncharacterized protein</fullName>
    </submittedName>
</protein>
<dbReference type="WBParaSite" id="NBR_0002255701-mRNA-1">
    <property type="protein sequence ID" value="NBR_0002255701-mRNA-1"/>
    <property type="gene ID" value="NBR_0002255701"/>
</dbReference>